<feature type="chain" id="PRO_5003056124" description="Secreted protein" evidence="2">
    <location>
        <begin position="20"/>
        <end position="106"/>
    </location>
</feature>
<dbReference type="Proteomes" id="UP000008383">
    <property type="component" value="Unassembled WGS sequence"/>
</dbReference>
<keyword evidence="2" id="KW-0732">Signal</keyword>
<evidence type="ECO:0008006" key="5">
    <source>
        <dbReference type="Google" id="ProtNLM"/>
    </source>
</evidence>
<feature type="region of interest" description="Disordered" evidence="1">
    <location>
        <begin position="71"/>
        <end position="106"/>
    </location>
</feature>
<organism evidence="3 4">
    <name type="scientific">Trichophyton verrucosum (strain HKI 0517)</name>
    <dbReference type="NCBI Taxonomy" id="663202"/>
    <lineage>
        <taxon>Eukaryota</taxon>
        <taxon>Fungi</taxon>
        <taxon>Dikarya</taxon>
        <taxon>Ascomycota</taxon>
        <taxon>Pezizomycotina</taxon>
        <taxon>Eurotiomycetes</taxon>
        <taxon>Eurotiomycetidae</taxon>
        <taxon>Onygenales</taxon>
        <taxon>Arthrodermataceae</taxon>
        <taxon>Trichophyton</taxon>
    </lineage>
</organism>
<reference evidence="4" key="1">
    <citation type="journal article" date="2011" name="Genome Biol.">
        <title>Comparative and functional genomics provide insights into the pathogenicity of dermatophytic fungi.</title>
        <authorList>
            <person name="Burmester A."/>
            <person name="Shelest E."/>
            <person name="Gloeckner G."/>
            <person name="Heddergott C."/>
            <person name="Schindler S."/>
            <person name="Staib P."/>
            <person name="Heidel A."/>
            <person name="Felder M."/>
            <person name="Petzold A."/>
            <person name="Szafranski K."/>
            <person name="Feuermann M."/>
            <person name="Pedruzzi I."/>
            <person name="Priebe S."/>
            <person name="Groth M."/>
            <person name="Winkler R."/>
            <person name="Li W."/>
            <person name="Kniemeyer O."/>
            <person name="Schroeckh V."/>
            <person name="Hertweck C."/>
            <person name="Hube B."/>
            <person name="White T.C."/>
            <person name="Platzer M."/>
            <person name="Guthke R."/>
            <person name="Heitman J."/>
            <person name="Woestemeyer J."/>
            <person name="Zipfel P.F."/>
            <person name="Monod M."/>
            <person name="Brakhage A.A."/>
        </authorList>
    </citation>
    <scope>NUCLEOTIDE SEQUENCE [LARGE SCALE GENOMIC DNA]</scope>
    <source>
        <strain evidence="4">HKI 0517</strain>
    </source>
</reference>
<dbReference type="GeneID" id="9579730"/>
<gene>
    <name evidence="3" type="ORF">TRV_01338</name>
</gene>
<accession>D4D2N2</accession>
<dbReference type="AlphaFoldDB" id="D4D2N2"/>
<keyword evidence="4" id="KW-1185">Reference proteome</keyword>
<feature type="signal peptide" evidence="2">
    <location>
        <begin position="1"/>
        <end position="19"/>
    </location>
</feature>
<sequence length="106" mass="11816">MNQVCLSLALSFCSSGSLSSSSCPLFFNNLLRWFRGGSRSFGGREGCIRDKRSSELTIGRDSLVFFSRAEKKKKKKEEEEADADAGYRRRAPGEGSPVHFISIMNK</sequence>
<comment type="caution">
    <text evidence="3">The sequence shown here is derived from an EMBL/GenBank/DDBJ whole genome shotgun (WGS) entry which is preliminary data.</text>
</comment>
<dbReference type="HOGENOM" id="CLU_2225108_0_0_1"/>
<evidence type="ECO:0000313" key="4">
    <source>
        <dbReference type="Proteomes" id="UP000008383"/>
    </source>
</evidence>
<dbReference type="KEGG" id="tve:TRV_01338"/>
<dbReference type="EMBL" id="ACYE01000073">
    <property type="protein sequence ID" value="EFE43896.1"/>
    <property type="molecule type" value="Genomic_DNA"/>
</dbReference>
<evidence type="ECO:0000256" key="1">
    <source>
        <dbReference type="SAM" id="MobiDB-lite"/>
    </source>
</evidence>
<protein>
    <recommendedName>
        <fullName evidence="5">Secreted protein</fullName>
    </recommendedName>
</protein>
<evidence type="ECO:0000313" key="3">
    <source>
        <dbReference type="EMBL" id="EFE43896.1"/>
    </source>
</evidence>
<dbReference type="RefSeq" id="XP_003024507.1">
    <property type="nucleotide sequence ID" value="XM_003024461.1"/>
</dbReference>
<evidence type="ECO:0000256" key="2">
    <source>
        <dbReference type="SAM" id="SignalP"/>
    </source>
</evidence>
<name>D4D2N2_TRIVH</name>
<proteinExistence type="predicted"/>